<dbReference type="RefSeq" id="WP_076092126.1">
    <property type="nucleotide sequence ID" value="NZ_MTHD01000001.1"/>
</dbReference>
<evidence type="ECO:0008006" key="3">
    <source>
        <dbReference type="Google" id="ProtNLM"/>
    </source>
</evidence>
<dbReference type="STRING" id="418702.BJN45_03635"/>
<reference evidence="1 2" key="1">
    <citation type="submission" date="2016-10" db="EMBL/GenBank/DDBJ databases">
        <title>Alkaliphiles isolated from bioreactors.</title>
        <authorList>
            <person name="Salah Z."/>
            <person name="Rout S.P."/>
            <person name="Humphreys P.N."/>
        </authorList>
    </citation>
    <scope>NUCLEOTIDE SEQUENCE [LARGE SCALE GENOMIC DNA]</scope>
    <source>
        <strain evidence="1 2">ZS02</strain>
    </source>
</reference>
<keyword evidence="2" id="KW-1185">Reference proteome</keyword>
<dbReference type="EMBL" id="MTHD01000001">
    <property type="protein sequence ID" value="OMG56712.1"/>
    <property type="molecule type" value="Genomic_DNA"/>
</dbReference>
<sequence>MTRPCRLYLEGNELTAWQKQGACLEKTGTFADTPEGVADFSQFLAVDRKKRFLLLVNQEAENLVFDTHPGLPRNERKQLLQARSKRLFPDTPWRCTAPAGKQQNGETPVLFMALANTPTLASWTSRLSSAGAALAGIYSLPQLLPQLLRQAMPADEFFLAISRHNRALRFSLLRHGQLCFSRLITADTPFGIAEEHRRFLEQTARQRGSTPTPALCLIGDAEWLEQTVLPNIALRITSPESNSASLFVSVSDRRWPRAQFAAPEHLQPARRQQAIRWLWRSTALAASLGLALTMERELHSRVQHQASREEKQLHESIDAEIQQINSTLAPSGLTSGQLLQLASDQRALSLHRGAFATTLHALSQVMDASPNIALDELHWQTDTALPLTTTTHHIHLGGRVTEVDSTTAQTTFQHFQAQLGKTFSTTLSRSLAPSAAEPGFKFQLQLDPSAHR</sequence>
<evidence type="ECO:0000313" key="2">
    <source>
        <dbReference type="Proteomes" id="UP000187526"/>
    </source>
</evidence>
<dbReference type="AlphaFoldDB" id="A0A1R1IDN0"/>
<proteinExistence type="predicted"/>
<dbReference type="OrthoDB" id="8526168at2"/>
<organism evidence="1 2">
    <name type="scientific">Azonexus hydrophilus</name>
    <dbReference type="NCBI Taxonomy" id="418702"/>
    <lineage>
        <taxon>Bacteria</taxon>
        <taxon>Pseudomonadati</taxon>
        <taxon>Pseudomonadota</taxon>
        <taxon>Betaproteobacteria</taxon>
        <taxon>Rhodocyclales</taxon>
        <taxon>Azonexaceae</taxon>
        <taxon>Azonexus</taxon>
    </lineage>
</organism>
<gene>
    <name evidence="1" type="ORF">BJN45_03635</name>
</gene>
<accession>A0A1R1IDN0</accession>
<name>A0A1R1IDN0_9RHOO</name>
<comment type="caution">
    <text evidence="1">The sequence shown here is derived from an EMBL/GenBank/DDBJ whole genome shotgun (WGS) entry which is preliminary data.</text>
</comment>
<evidence type="ECO:0000313" key="1">
    <source>
        <dbReference type="EMBL" id="OMG56712.1"/>
    </source>
</evidence>
<protein>
    <recommendedName>
        <fullName evidence="3">GspL cytoplasmic actin-ATPase-like domain-containing protein</fullName>
    </recommendedName>
</protein>
<dbReference type="Proteomes" id="UP000187526">
    <property type="component" value="Unassembled WGS sequence"/>
</dbReference>